<evidence type="ECO:0000256" key="6">
    <source>
        <dbReference type="ARBA" id="ARBA00022927"/>
    </source>
</evidence>
<dbReference type="PANTHER" id="PTHR21094:SF2">
    <property type="entry name" value="GOLGI SNAP RECEPTOR COMPLEX MEMBER 1"/>
    <property type="match status" value="1"/>
</dbReference>
<dbReference type="GeneID" id="106668890"/>
<keyword evidence="9 10" id="KW-0472">Membrane</keyword>
<dbReference type="GO" id="GO:0005797">
    <property type="term" value="C:Golgi medial cisterna"/>
    <property type="evidence" value="ECO:0007669"/>
    <property type="project" value="TreeGrafter"/>
</dbReference>
<dbReference type="GO" id="GO:0015031">
    <property type="term" value="P:protein transport"/>
    <property type="evidence" value="ECO:0007669"/>
    <property type="project" value="UniProtKB-KW"/>
</dbReference>
<keyword evidence="7 11" id="KW-1133">Transmembrane helix</keyword>
<dbReference type="RefSeq" id="XP_014253531.1">
    <property type="nucleotide sequence ID" value="XM_014398045.2"/>
</dbReference>
<organism evidence="12 13">
    <name type="scientific">Cimex lectularius</name>
    <name type="common">Bed bug</name>
    <name type="synonym">Acanthia lectularia</name>
    <dbReference type="NCBI Taxonomy" id="79782"/>
    <lineage>
        <taxon>Eukaryota</taxon>
        <taxon>Metazoa</taxon>
        <taxon>Ecdysozoa</taxon>
        <taxon>Arthropoda</taxon>
        <taxon>Hexapoda</taxon>
        <taxon>Insecta</taxon>
        <taxon>Pterygota</taxon>
        <taxon>Neoptera</taxon>
        <taxon>Paraneoptera</taxon>
        <taxon>Hemiptera</taxon>
        <taxon>Heteroptera</taxon>
        <taxon>Panheteroptera</taxon>
        <taxon>Cimicomorpha</taxon>
        <taxon>Cimicidae</taxon>
        <taxon>Cimex</taxon>
    </lineage>
</organism>
<dbReference type="KEGG" id="clec:106668890"/>
<evidence type="ECO:0000256" key="10">
    <source>
        <dbReference type="PIRNR" id="PIRNR028865"/>
    </source>
</evidence>
<dbReference type="Pfam" id="PF12352">
    <property type="entry name" value="V-SNARE_C"/>
    <property type="match status" value="1"/>
</dbReference>
<keyword evidence="6 10" id="KW-0653">Protein transport</keyword>
<keyword evidence="4 10" id="KW-0813">Transport</keyword>
<keyword evidence="5 11" id="KW-0812">Transmembrane</keyword>
<evidence type="ECO:0000313" key="12">
    <source>
        <dbReference type="EnsemblMetazoa" id="XP_014253531.1"/>
    </source>
</evidence>
<dbReference type="InterPro" id="IPR023601">
    <property type="entry name" value="Golgi_SNAP_su1"/>
</dbReference>
<dbReference type="InterPro" id="IPR027027">
    <property type="entry name" value="GOSR2/Membrin/Bos1"/>
</dbReference>
<comment type="similarity">
    <text evidence="2">Belongs to the GOSR1 family.</text>
</comment>
<evidence type="ECO:0000313" key="13">
    <source>
        <dbReference type="Proteomes" id="UP000494040"/>
    </source>
</evidence>
<dbReference type="GO" id="GO:0006888">
    <property type="term" value="P:endoplasmic reticulum to Golgi vesicle-mediated transport"/>
    <property type="evidence" value="ECO:0007669"/>
    <property type="project" value="InterPro"/>
</dbReference>
<dbReference type="Proteomes" id="UP000494040">
    <property type="component" value="Unassembled WGS sequence"/>
</dbReference>
<evidence type="ECO:0000256" key="3">
    <source>
        <dbReference type="ARBA" id="ARBA00015612"/>
    </source>
</evidence>
<dbReference type="PANTHER" id="PTHR21094">
    <property type="entry name" value="GOS-28 SNARE- RELATED"/>
    <property type="match status" value="1"/>
</dbReference>
<dbReference type="GO" id="GO:0048219">
    <property type="term" value="P:inter-Golgi cisterna vesicle-mediated transport"/>
    <property type="evidence" value="ECO:0007669"/>
    <property type="project" value="TreeGrafter"/>
</dbReference>
<dbReference type="GO" id="GO:0000139">
    <property type="term" value="C:Golgi membrane"/>
    <property type="evidence" value="ECO:0007669"/>
    <property type="project" value="UniProtKB-SubCell"/>
</dbReference>
<proteinExistence type="inferred from homology"/>
<name>A0A8I6RZ49_CIMLE</name>
<accession>A0A8I6RZ49</accession>
<dbReference type="CTD" id="248102"/>
<comment type="subcellular location">
    <subcellularLocation>
        <location evidence="1">Golgi apparatus membrane</location>
        <topology evidence="1">Single-pass type IV membrane protein</topology>
    </subcellularLocation>
</comment>
<evidence type="ECO:0000256" key="4">
    <source>
        <dbReference type="ARBA" id="ARBA00022448"/>
    </source>
</evidence>
<evidence type="ECO:0000256" key="9">
    <source>
        <dbReference type="ARBA" id="ARBA00023136"/>
    </source>
</evidence>
<evidence type="ECO:0000256" key="7">
    <source>
        <dbReference type="ARBA" id="ARBA00022989"/>
    </source>
</evidence>
<dbReference type="GO" id="GO:0005484">
    <property type="term" value="F:SNAP receptor activity"/>
    <property type="evidence" value="ECO:0007669"/>
    <property type="project" value="InterPro"/>
</dbReference>
<evidence type="ECO:0000256" key="8">
    <source>
        <dbReference type="ARBA" id="ARBA00023034"/>
    </source>
</evidence>
<dbReference type="AlphaFoldDB" id="A0A8I6RZ49"/>
<dbReference type="PIRSF" id="PIRSF028865">
    <property type="entry name" value="Membrin-2"/>
    <property type="match status" value="1"/>
</dbReference>
<dbReference type="EnsemblMetazoa" id="XM_014398045.2">
    <property type="protein sequence ID" value="XP_014253531.1"/>
    <property type="gene ID" value="LOC106668890"/>
</dbReference>
<dbReference type="GO" id="GO:0031201">
    <property type="term" value="C:SNARE complex"/>
    <property type="evidence" value="ECO:0007669"/>
    <property type="project" value="TreeGrafter"/>
</dbReference>
<dbReference type="OrthoDB" id="422156at2759"/>
<dbReference type="OMA" id="EILRDYC"/>
<evidence type="ECO:0000256" key="5">
    <source>
        <dbReference type="ARBA" id="ARBA00022692"/>
    </source>
</evidence>
<evidence type="ECO:0000256" key="11">
    <source>
        <dbReference type="SAM" id="Phobius"/>
    </source>
</evidence>
<sequence>MASFDDLRRQAERLEEDISAKLIFFSNACSGKQQTFSGIKQPLLSTDNVIESTSEELKALLEKLSDIVEMLPLSEMSQKHQTVAMFSINQHREIHRDYFNEYRKNLENYRLRKDREHLLESVKMDIDLHKGGSSNYHRRTDMYLKEHEHLRSSDRLIDDQISIAVETRENLLSQRNSMKKLQTRLHDIGQRFPIVNSLVQRIVIRKKRDSIIIGFIVFFCVLILLFYAFH</sequence>
<protein>
    <recommendedName>
        <fullName evidence="3">Golgi SNAP receptor complex member 1</fullName>
    </recommendedName>
</protein>
<comment type="function">
    <text evidence="10">Involved in transport of proteins from the cis/medial-Golgi to the trans-Golgi network.</text>
</comment>
<evidence type="ECO:0000256" key="1">
    <source>
        <dbReference type="ARBA" id="ARBA00004409"/>
    </source>
</evidence>
<dbReference type="GO" id="GO:0005801">
    <property type="term" value="C:cis-Golgi network"/>
    <property type="evidence" value="ECO:0007669"/>
    <property type="project" value="InterPro"/>
</dbReference>
<comment type="similarity">
    <text evidence="10">Belongs to the GOSR2 family.</text>
</comment>
<dbReference type="CDD" id="cd15864">
    <property type="entry name" value="SNARE_GS28"/>
    <property type="match status" value="1"/>
</dbReference>
<feature type="transmembrane region" description="Helical" evidence="11">
    <location>
        <begin position="211"/>
        <end position="229"/>
    </location>
</feature>
<reference evidence="12" key="1">
    <citation type="submission" date="2022-01" db="UniProtKB">
        <authorList>
            <consortium name="EnsemblMetazoa"/>
        </authorList>
    </citation>
    <scope>IDENTIFICATION</scope>
</reference>
<keyword evidence="8" id="KW-0333">Golgi apparatus</keyword>
<dbReference type="GO" id="GO:0006906">
    <property type="term" value="P:vesicle fusion"/>
    <property type="evidence" value="ECO:0007669"/>
    <property type="project" value="TreeGrafter"/>
</dbReference>
<keyword evidence="13" id="KW-1185">Reference proteome</keyword>
<evidence type="ECO:0000256" key="2">
    <source>
        <dbReference type="ARBA" id="ARBA00008473"/>
    </source>
</evidence>